<dbReference type="Proteomes" id="UP001177021">
    <property type="component" value="Unassembled WGS sequence"/>
</dbReference>
<reference evidence="1" key="1">
    <citation type="submission" date="2023-10" db="EMBL/GenBank/DDBJ databases">
        <authorList>
            <person name="Rodriguez Cubillos JULIANA M."/>
            <person name="De Vega J."/>
        </authorList>
    </citation>
    <scope>NUCLEOTIDE SEQUENCE</scope>
</reference>
<organism evidence="1 2">
    <name type="scientific">Trifolium pratense</name>
    <name type="common">Red clover</name>
    <dbReference type="NCBI Taxonomy" id="57577"/>
    <lineage>
        <taxon>Eukaryota</taxon>
        <taxon>Viridiplantae</taxon>
        <taxon>Streptophyta</taxon>
        <taxon>Embryophyta</taxon>
        <taxon>Tracheophyta</taxon>
        <taxon>Spermatophyta</taxon>
        <taxon>Magnoliopsida</taxon>
        <taxon>eudicotyledons</taxon>
        <taxon>Gunneridae</taxon>
        <taxon>Pentapetalae</taxon>
        <taxon>rosids</taxon>
        <taxon>fabids</taxon>
        <taxon>Fabales</taxon>
        <taxon>Fabaceae</taxon>
        <taxon>Papilionoideae</taxon>
        <taxon>50 kb inversion clade</taxon>
        <taxon>NPAAA clade</taxon>
        <taxon>Hologalegina</taxon>
        <taxon>IRL clade</taxon>
        <taxon>Trifolieae</taxon>
        <taxon>Trifolium</taxon>
    </lineage>
</organism>
<evidence type="ECO:0000313" key="2">
    <source>
        <dbReference type="Proteomes" id="UP001177021"/>
    </source>
</evidence>
<comment type="caution">
    <text evidence="1">The sequence shown here is derived from an EMBL/GenBank/DDBJ whole genome shotgun (WGS) entry which is preliminary data.</text>
</comment>
<accession>A0ACB0L0E8</accession>
<protein>
    <submittedName>
        <fullName evidence="1">Uncharacterized protein</fullName>
    </submittedName>
</protein>
<proteinExistence type="predicted"/>
<gene>
    <name evidence="1" type="ORF">MILVUS5_LOCUS27613</name>
</gene>
<sequence>MAIMNYLAGFWSDMMIQSGTSVTLTHKIMQSIGFVGHGLSLIGLATAQNPSVASAWLTLTFGLKSFGHSRFLVNFQDEICAKFGMANTAGTVASIIGIVGAGFFVELFGSFRGFLLLTSLLYFLAALFYCQFSTGERVNFDDPDWSRNLQQCL</sequence>
<name>A0ACB0L0E8_TRIPR</name>
<dbReference type="EMBL" id="CASHSV030000409">
    <property type="protein sequence ID" value="CAJ2661989.1"/>
    <property type="molecule type" value="Genomic_DNA"/>
</dbReference>
<evidence type="ECO:0000313" key="1">
    <source>
        <dbReference type="EMBL" id="CAJ2661989.1"/>
    </source>
</evidence>
<keyword evidence="2" id="KW-1185">Reference proteome</keyword>